<evidence type="ECO:0000313" key="1">
    <source>
        <dbReference type="EMBL" id="KAJ5386980.1"/>
    </source>
</evidence>
<proteinExistence type="predicted"/>
<reference evidence="1" key="1">
    <citation type="submission" date="2022-12" db="EMBL/GenBank/DDBJ databases">
        <authorList>
            <person name="Petersen C."/>
        </authorList>
    </citation>
    <scope>NUCLEOTIDE SEQUENCE</scope>
    <source>
        <strain evidence="1">IBT 29677</strain>
    </source>
</reference>
<accession>A0A9W9VPQ4</accession>
<evidence type="ECO:0000313" key="2">
    <source>
        <dbReference type="Proteomes" id="UP001147747"/>
    </source>
</evidence>
<keyword evidence="2" id="KW-1185">Reference proteome</keyword>
<protein>
    <submittedName>
        <fullName evidence="1">Uncharacterized protein</fullName>
    </submittedName>
</protein>
<reference evidence="1" key="2">
    <citation type="journal article" date="2023" name="IMA Fungus">
        <title>Comparative genomic study of the Penicillium genus elucidates a diverse pangenome and 15 lateral gene transfer events.</title>
        <authorList>
            <person name="Petersen C."/>
            <person name="Sorensen T."/>
            <person name="Nielsen M.R."/>
            <person name="Sondergaard T.E."/>
            <person name="Sorensen J.L."/>
            <person name="Fitzpatrick D.A."/>
            <person name="Frisvad J.C."/>
            <person name="Nielsen K.L."/>
        </authorList>
    </citation>
    <scope>NUCLEOTIDE SEQUENCE</scope>
    <source>
        <strain evidence="1">IBT 29677</strain>
    </source>
</reference>
<organism evidence="1 2">
    <name type="scientific">Penicillium cosmopolitanum</name>
    <dbReference type="NCBI Taxonomy" id="1131564"/>
    <lineage>
        <taxon>Eukaryota</taxon>
        <taxon>Fungi</taxon>
        <taxon>Dikarya</taxon>
        <taxon>Ascomycota</taxon>
        <taxon>Pezizomycotina</taxon>
        <taxon>Eurotiomycetes</taxon>
        <taxon>Eurotiomycetidae</taxon>
        <taxon>Eurotiales</taxon>
        <taxon>Aspergillaceae</taxon>
        <taxon>Penicillium</taxon>
    </lineage>
</organism>
<gene>
    <name evidence="1" type="ORF">N7509_009521</name>
</gene>
<dbReference type="EMBL" id="JAPZBU010000009">
    <property type="protein sequence ID" value="KAJ5386980.1"/>
    <property type="molecule type" value="Genomic_DNA"/>
</dbReference>
<dbReference type="Proteomes" id="UP001147747">
    <property type="component" value="Unassembled WGS sequence"/>
</dbReference>
<dbReference type="OrthoDB" id="10534091at2759"/>
<sequence length="194" mass="21642">MRGEILIPLSLDLEPGKRGRRWSAISALTQNYIYDARVLIGCVQSHFDHDTDGNPTHGEAFISFLSDHLLSLPKTLQQPTSSHRLECKRMAKSEHSYLKAERERNIPASALAPQLELPIQRSARLRLWGHRHHGSAKPGWKLHNLHSHPIMPTPFHPVPWLLLSLAIHDSQLHAGAPASRKVPPTGFGLGCLTA</sequence>
<dbReference type="GeneID" id="81373138"/>
<dbReference type="AlphaFoldDB" id="A0A9W9VPQ4"/>
<dbReference type="RefSeq" id="XP_056484778.1">
    <property type="nucleotide sequence ID" value="XM_056634158.1"/>
</dbReference>
<comment type="caution">
    <text evidence="1">The sequence shown here is derived from an EMBL/GenBank/DDBJ whole genome shotgun (WGS) entry which is preliminary data.</text>
</comment>
<name>A0A9W9VPQ4_9EURO</name>